<accession>A0AAU0MX45</accession>
<reference evidence="1 2" key="1">
    <citation type="submission" date="2023-10" db="EMBL/GenBank/DDBJ databases">
        <title>Description of Microbulbifer bruguierae sp. nov., isolated from the sediments of mangrove plant Bruguiera sexangula and comparative genomic analyses of the genus Microbulbifer.</title>
        <authorList>
            <person name="Long M."/>
        </authorList>
    </citation>
    <scope>NUCLEOTIDE SEQUENCE [LARGE SCALE GENOMIC DNA]</scope>
    <source>
        <strain evidence="1 2">SPO729</strain>
    </source>
</reference>
<proteinExistence type="predicted"/>
<protein>
    <submittedName>
        <fullName evidence="1">Uncharacterized protein</fullName>
    </submittedName>
</protein>
<evidence type="ECO:0000313" key="1">
    <source>
        <dbReference type="EMBL" id="WOX04572.1"/>
    </source>
</evidence>
<dbReference type="AlphaFoldDB" id="A0AAU0MX45"/>
<dbReference type="RefSeq" id="WP_318953049.1">
    <property type="nucleotide sequence ID" value="NZ_CP137555.1"/>
</dbReference>
<organism evidence="1 2">
    <name type="scientific">Microbulbifer pacificus</name>
    <dbReference type="NCBI Taxonomy" id="407164"/>
    <lineage>
        <taxon>Bacteria</taxon>
        <taxon>Pseudomonadati</taxon>
        <taxon>Pseudomonadota</taxon>
        <taxon>Gammaproteobacteria</taxon>
        <taxon>Cellvibrionales</taxon>
        <taxon>Microbulbiferaceae</taxon>
        <taxon>Microbulbifer</taxon>
    </lineage>
</organism>
<keyword evidence="2" id="KW-1185">Reference proteome</keyword>
<dbReference type="EMBL" id="CP137555">
    <property type="protein sequence ID" value="WOX04572.1"/>
    <property type="molecule type" value="Genomic_DNA"/>
</dbReference>
<sequence length="163" mass="17832">MANICADKPTFVADLNVNDTFDLTLKPVAPVNGEAQYWPLYNAANPGEEFGNILFQFRGQNKKITLNITLDTSEVEGIQFTKTNQGNFDGIVGLSTDFKQEFNAKAGKPKGGTDYTELTVTASIQTSELAEAGNNFSFLWLCEMIDTGMNIVSGDPDAQYEPE</sequence>
<dbReference type="KEGG" id="mpaf:R5R33_12565"/>
<dbReference type="Proteomes" id="UP001302477">
    <property type="component" value="Chromosome"/>
</dbReference>
<evidence type="ECO:0000313" key="2">
    <source>
        <dbReference type="Proteomes" id="UP001302477"/>
    </source>
</evidence>
<name>A0AAU0MX45_9GAMM</name>
<gene>
    <name evidence="1" type="ORF">R5R33_12565</name>
</gene>